<protein>
    <recommendedName>
        <fullName evidence="9">Histidine decarboxylase</fullName>
        <ecNumber evidence="4">4.1.1.22</ecNumber>
    </recommendedName>
</protein>
<dbReference type="InterPro" id="IPR015421">
    <property type="entry name" value="PyrdxlP-dep_Trfase_major"/>
</dbReference>
<keyword evidence="6" id="KW-0210">Decarboxylase</keyword>
<dbReference type="Pfam" id="PF00282">
    <property type="entry name" value="Pyridoxal_deC"/>
    <property type="match status" value="1"/>
</dbReference>
<keyword evidence="8 11" id="KW-0456">Lyase</keyword>
<comment type="caution">
    <text evidence="12">The sequence shown here is derived from an EMBL/GenBank/DDBJ whole genome shotgun (WGS) entry which is preliminary data.</text>
</comment>
<reference evidence="12 13" key="1">
    <citation type="submission" date="2019-09" db="EMBL/GenBank/DDBJ databases">
        <title>Bird 10,000 Genomes (B10K) Project - Family phase.</title>
        <authorList>
            <person name="Zhang G."/>
        </authorList>
    </citation>
    <scope>NUCLEOTIDE SEQUENCE [LARGE SCALE GENOMIC DNA]</scope>
    <source>
        <strain evidence="12">B10K-DU-011-36</strain>
        <tissue evidence="12">Muscle</tissue>
    </source>
</reference>
<evidence type="ECO:0000256" key="6">
    <source>
        <dbReference type="ARBA" id="ARBA00022793"/>
    </source>
</evidence>
<dbReference type="InterPro" id="IPR010977">
    <property type="entry name" value="Aromatic_deC"/>
</dbReference>
<dbReference type="EMBL" id="VXAL01010385">
    <property type="protein sequence ID" value="NXK50653.1"/>
    <property type="molecule type" value="Genomic_DNA"/>
</dbReference>
<dbReference type="FunFam" id="1.20.1340.10:FF:000001">
    <property type="entry name" value="Histidine decarboxylase"/>
    <property type="match status" value="1"/>
</dbReference>
<accession>A0A7L0K569</accession>
<dbReference type="PROSITE" id="PS00392">
    <property type="entry name" value="DDC_GAD_HDC_YDC"/>
    <property type="match status" value="1"/>
</dbReference>
<evidence type="ECO:0000313" key="12">
    <source>
        <dbReference type="EMBL" id="NXK50653.1"/>
    </source>
</evidence>
<dbReference type="PRINTS" id="PR00800">
    <property type="entry name" value="YHDCRBOXLASE"/>
</dbReference>
<evidence type="ECO:0000256" key="4">
    <source>
        <dbReference type="ARBA" id="ARBA00012320"/>
    </source>
</evidence>
<dbReference type="Gene3D" id="1.20.1340.10">
    <property type="entry name" value="dopa decarboxylase, N-terminal domain"/>
    <property type="match status" value="1"/>
</dbReference>
<evidence type="ECO:0000256" key="2">
    <source>
        <dbReference type="ARBA" id="ARBA00009533"/>
    </source>
</evidence>
<dbReference type="GO" id="GO:0030170">
    <property type="term" value="F:pyridoxal phosphate binding"/>
    <property type="evidence" value="ECO:0007669"/>
    <property type="project" value="InterPro"/>
</dbReference>
<proteinExistence type="inferred from homology"/>
<evidence type="ECO:0000256" key="3">
    <source>
        <dbReference type="ARBA" id="ARBA00011738"/>
    </source>
</evidence>
<evidence type="ECO:0000256" key="8">
    <source>
        <dbReference type="ARBA" id="ARBA00023239"/>
    </source>
</evidence>
<dbReference type="InterPro" id="IPR015424">
    <property type="entry name" value="PyrdxlP-dep_Trfase"/>
</dbReference>
<feature type="modified residue" description="N6-(pyridoxal phosphate)lysine" evidence="10">
    <location>
        <position position="306"/>
    </location>
</feature>
<gene>
    <name evidence="12" type="primary">Hdc</name>
    <name evidence="12" type="ORF">CHATOR_R05817</name>
</gene>
<evidence type="ECO:0000256" key="11">
    <source>
        <dbReference type="RuleBase" id="RU000382"/>
    </source>
</evidence>
<dbReference type="GO" id="GO:0006548">
    <property type="term" value="P:L-histidine catabolic process"/>
    <property type="evidence" value="ECO:0007669"/>
    <property type="project" value="TreeGrafter"/>
</dbReference>
<dbReference type="CDD" id="cd06450">
    <property type="entry name" value="DOPA_deC_like"/>
    <property type="match status" value="1"/>
</dbReference>
<dbReference type="Gene3D" id="3.40.640.10">
    <property type="entry name" value="Type I PLP-dependent aspartate aminotransferase-like (Major domain)"/>
    <property type="match status" value="1"/>
</dbReference>
<dbReference type="Proteomes" id="UP000537522">
    <property type="component" value="Unassembled WGS sequence"/>
</dbReference>
<dbReference type="PANTHER" id="PTHR11999:SF68">
    <property type="entry name" value="HISTIDINE DECARBOXYLASE"/>
    <property type="match status" value="1"/>
</dbReference>
<evidence type="ECO:0000256" key="1">
    <source>
        <dbReference type="ARBA" id="ARBA00001933"/>
    </source>
</evidence>
<dbReference type="SUPFAM" id="SSF53383">
    <property type="entry name" value="PLP-dependent transferases"/>
    <property type="match status" value="1"/>
</dbReference>
<dbReference type="InterPro" id="IPR021115">
    <property type="entry name" value="Pyridoxal-P_BS"/>
</dbReference>
<dbReference type="AlphaFoldDB" id="A0A7L0K569"/>
<evidence type="ECO:0000256" key="10">
    <source>
        <dbReference type="PIRSR" id="PIRSR602129-50"/>
    </source>
</evidence>
<evidence type="ECO:0000313" key="13">
    <source>
        <dbReference type="Proteomes" id="UP000537522"/>
    </source>
</evidence>
<feature type="non-terminal residue" evidence="12">
    <location>
        <position position="1"/>
    </location>
</feature>
<name>A0A7L0K569_CHATO</name>
<dbReference type="FunFam" id="3.40.640.10:FF:000025">
    <property type="entry name" value="Histidine decarboxylase"/>
    <property type="match status" value="1"/>
</dbReference>
<feature type="non-terminal residue" evidence="12">
    <location>
        <position position="552"/>
    </location>
</feature>
<keyword evidence="5" id="KW-0127">Catecholamine biosynthesis</keyword>
<keyword evidence="7 10" id="KW-0663">Pyridoxal phosphate</keyword>
<comment type="subunit">
    <text evidence="3">Homodimer.</text>
</comment>
<comment type="similarity">
    <text evidence="2 11">Belongs to the group II decarboxylase family.</text>
</comment>
<dbReference type="GO" id="GO:0001694">
    <property type="term" value="P:histamine biosynthetic process"/>
    <property type="evidence" value="ECO:0007669"/>
    <property type="project" value="TreeGrafter"/>
</dbReference>
<evidence type="ECO:0000256" key="7">
    <source>
        <dbReference type="ARBA" id="ARBA00022898"/>
    </source>
</evidence>
<dbReference type="EC" id="4.1.1.22" evidence="4"/>
<dbReference type="GO" id="GO:0005737">
    <property type="term" value="C:cytoplasm"/>
    <property type="evidence" value="ECO:0007669"/>
    <property type="project" value="TreeGrafter"/>
</dbReference>
<evidence type="ECO:0000256" key="5">
    <source>
        <dbReference type="ARBA" id="ARBA00022584"/>
    </source>
</evidence>
<sequence>TQRIGLLLPGKEMVDYICQYLSNVRERRVTPDVQPGYMRAQLPDSAPMDPDSWDNIFGDIEKIIMPGVVHWQSPHMHAYFPALTSWPSLLGDMLADAINCLGFTWASSPACTELEMNVMDWLAKMLGLPDKFLHHHPDSVGGGVLQSTVSEATLVALLAARKNKILEMKLSEPDTDESSLNSRLIAYASDQAHSSVEKAGLISLVKIKFLPVDENFSLRGETLKKAIAEDRKKGLVPIFVCATLGTTGVCAFDNLSELGPICKCDAEGLWLHIDAAYAGTAFLCPEFRLFLDGIEYADSFTFNPSKWMMVHFDCTGFWVKDKCKLHQTFSVNPVYLRHPNSGAAVDFMHWQIPLSRRFRSLKLWFVIRSFGVKKLQAHVRHVSALTVQAQVCSDVTGNRNSFIFFSYPYLKQGPNWLTEKLLKELSSSGKLFLIPATIHLHHYGLHHISSGDEAKIPNMIVEPSSNVISNASQLYLDEGKCKTPSRKIVVQPKKLAVSPSTCVISQQVKGQGDLPDDCFPEDVPDVTKHKLTSFLFSYLSVQGKKKTARSLS</sequence>
<keyword evidence="13" id="KW-1185">Reference proteome</keyword>
<dbReference type="GO" id="GO:0042423">
    <property type="term" value="P:catecholamine biosynthetic process"/>
    <property type="evidence" value="ECO:0007669"/>
    <property type="project" value="UniProtKB-KW"/>
</dbReference>
<comment type="cofactor">
    <cofactor evidence="1 10 11">
        <name>pyridoxal 5'-phosphate</name>
        <dbReference type="ChEBI" id="CHEBI:597326"/>
    </cofactor>
</comment>
<organism evidence="12 13">
    <name type="scientific">Chauna torquata</name>
    <name type="common">Southern screamer</name>
    <dbReference type="NCBI Taxonomy" id="30388"/>
    <lineage>
        <taxon>Eukaryota</taxon>
        <taxon>Metazoa</taxon>
        <taxon>Chordata</taxon>
        <taxon>Craniata</taxon>
        <taxon>Vertebrata</taxon>
        <taxon>Euteleostomi</taxon>
        <taxon>Archelosauria</taxon>
        <taxon>Archosauria</taxon>
        <taxon>Dinosauria</taxon>
        <taxon>Saurischia</taxon>
        <taxon>Theropoda</taxon>
        <taxon>Coelurosauria</taxon>
        <taxon>Aves</taxon>
        <taxon>Neognathae</taxon>
        <taxon>Galloanserae</taxon>
        <taxon>Anseriformes</taxon>
        <taxon>Anhimidae</taxon>
        <taxon>Chauna</taxon>
    </lineage>
</organism>
<dbReference type="GO" id="GO:0004398">
    <property type="term" value="F:histidine decarboxylase activity"/>
    <property type="evidence" value="ECO:0007669"/>
    <property type="project" value="UniProtKB-EC"/>
</dbReference>
<dbReference type="InterPro" id="IPR002129">
    <property type="entry name" value="PyrdxlP-dep_de-COase"/>
</dbReference>
<evidence type="ECO:0000256" key="9">
    <source>
        <dbReference type="ARBA" id="ARBA00039946"/>
    </source>
</evidence>
<dbReference type="PANTHER" id="PTHR11999">
    <property type="entry name" value="GROUP II PYRIDOXAL-5-PHOSPHATE DECARBOXYLASE"/>
    <property type="match status" value="1"/>
</dbReference>